<evidence type="ECO:0000256" key="1">
    <source>
        <dbReference type="SAM" id="MobiDB-lite"/>
    </source>
</evidence>
<gene>
    <name evidence="2" type="ORF">FNYG_11982</name>
</gene>
<protein>
    <submittedName>
        <fullName evidence="2">Uncharacterized protein</fullName>
    </submittedName>
</protein>
<feature type="region of interest" description="Disordered" evidence="1">
    <location>
        <begin position="50"/>
        <end position="154"/>
    </location>
</feature>
<feature type="compositionally biased region" description="Acidic residues" evidence="1">
    <location>
        <begin position="50"/>
        <end position="94"/>
    </location>
</feature>
<comment type="caution">
    <text evidence="2">The sequence shown here is derived from an EMBL/GenBank/DDBJ whole genome shotgun (WGS) entry which is preliminary data.</text>
</comment>
<dbReference type="Proteomes" id="UP000236664">
    <property type="component" value="Unassembled WGS sequence"/>
</dbReference>
<name>A0A2K0VX78_GIBNY</name>
<evidence type="ECO:0000313" key="2">
    <source>
        <dbReference type="EMBL" id="PNP74646.1"/>
    </source>
</evidence>
<sequence length="177" mass="19452">MLAGITKGIIQKLHRLDQTTDIYQIHQVCFNHFLKSALGVIFLAVNLDESEDDECQEDGSEDGESEDGESEDGESEDDQYEGEGSESEEAESEGDGASSSAGMDIDLPEPTSEDLTTQISVLQISDRKSNGEAGGVTKTAKKRPFDDSDDTDDAAASGYKRAKMEHWRERFNKFGWT</sequence>
<keyword evidence="3" id="KW-1185">Reference proteome</keyword>
<reference evidence="2 3" key="1">
    <citation type="submission" date="2017-06" db="EMBL/GenBank/DDBJ databases">
        <title>Genome of Fusarium nygamai isolate CS10214.</title>
        <authorList>
            <person name="Gardiner D.M."/>
            <person name="Obanor F."/>
            <person name="Kazan K."/>
        </authorList>
    </citation>
    <scope>NUCLEOTIDE SEQUENCE [LARGE SCALE GENOMIC DNA]</scope>
    <source>
        <strain evidence="2 3">CS10214</strain>
    </source>
</reference>
<dbReference type="EMBL" id="MTQA01000199">
    <property type="protein sequence ID" value="PNP74646.1"/>
    <property type="molecule type" value="Genomic_DNA"/>
</dbReference>
<proteinExistence type="predicted"/>
<dbReference type="AlphaFoldDB" id="A0A2K0VX78"/>
<accession>A0A2K0VX78</accession>
<organism evidence="2 3">
    <name type="scientific">Gibberella nygamai</name>
    <name type="common">Bean root rot disease fungus</name>
    <name type="synonym">Fusarium nygamai</name>
    <dbReference type="NCBI Taxonomy" id="42673"/>
    <lineage>
        <taxon>Eukaryota</taxon>
        <taxon>Fungi</taxon>
        <taxon>Dikarya</taxon>
        <taxon>Ascomycota</taxon>
        <taxon>Pezizomycotina</taxon>
        <taxon>Sordariomycetes</taxon>
        <taxon>Hypocreomycetidae</taxon>
        <taxon>Hypocreales</taxon>
        <taxon>Nectriaceae</taxon>
        <taxon>Fusarium</taxon>
        <taxon>Fusarium fujikuroi species complex</taxon>
    </lineage>
</organism>
<evidence type="ECO:0000313" key="3">
    <source>
        <dbReference type="Proteomes" id="UP000236664"/>
    </source>
</evidence>
<dbReference type="OrthoDB" id="5093328at2759"/>
<feature type="compositionally biased region" description="Polar residues" evidence="1">
    <location>
        <begin position="113"/>
        <end position="123"/>
    </location>
</feature>